<accession>A0AAD7L0P4</accession>
<proteinExistence type="predicted"/>
<feature type="region of interest" description="Disordered" evidence="1">
    <location>
        <begin position="238"/>
        <end position="288"/>
    </location>
</feature>
<protein>
    <submittedName>
        <fullName evidence="2">Bifunctional endo-1 4-beta-xylanase XylA-like</fullName>
    </submittedName>
</protein>
<feature type="compositionally biased region" description="Basic and acidic residues" evidence="1">
    <location>
        <begin position="125"/>
        <end position="137"/>
    </location>
</feature>
<feature type="region of interest" description="Disordered" evidence="1">
    <location>
        <begin position="1"/>
        <end position="31"/>
    </location>
</feature>
<comment type="caution">
    <text evidence="2">The sequence shown here is derived from an EMBL/GenBank/DDBJ whole genome shotgun (WGS) entry which is preliminary data.</text>
</comment>
<dbReference type="PANTHER" id="PTHR34567">
    <property type="entry name" value="FK506-BINDING-LIKE PROTEIN"/>
    <property type="match status" value="1"/>
</dbReference>
<feature type="compositionally biased region" description="Polar residues" evidence="1">
    <location>
        <begin position="347"/>
        <end position="357"/>
    </location>
</feature>
<organism evidence="2 3">
    <name type="scientific">Quillaja saponaria</name>
    <name type="common">Soap bark tree</name>
    <dbReference type="NCBI Taxonomy" id="32244"/>
    <lineage>
        <taxon>Eukaryota</taxon>
        <taxon>Viridiplantae</taxon>
        <taxon>Streptophyta</taxon>
        <taxon>Embryophyta</taxon>
        <taxon>Tracheophyta</taxon>
        <taxon>Spermatophyta</taxon>
        <taxon>Magnoliopsida</taxon>
        <taxon>eudicotyledons</taxon>
        <taxon>Gunneridae</taxon>
        <taxon>Pentapetalae</taxon>
        <taxon>rosids</taxon>
        <taxon>fabids</taxon>
        <taxon>Fabales</taxon>
        <taxon>Quillajaceae</taxon>
        <taxon>Quillaja</taxon>
    </lineage>
</organism>
<dbReference type="EMBL" id="JARAOO010000012">
    <property type="protein sequence ID" value="KAJ7949277.1"/>
    <property type="molecule type" value="Genomic_DNA"/>
</dbReference>
<dbReference type="AlphaFoldDB" id="A0AAD7L0P4"/>
<evidence type="ECO:0000313" key="2">
    <source>
        <dbReference type="EMBL" id="KAJ7949277.1"/>
    </source>
</evidence>
<name>A0AAD7L0P4_QUISA</name>
<dbReference type="PANTHER" id="PTHR34567:SF9">
    <property type="entry name" value="CONTAINING PROTEIN, PUTATIVE-RELATED"/>
    <property type="match status" value="1"/>
</dbReference>
<dbReference type="KEGG" id="qsa:O6P43_029633"/>
<sequence>MGNWRNRPRFYHQRRPPSSPPRSFDQEPPQPDGIPSWEKKFCALIGSVPWDRIVAAKNFMYCHSNVLNWDDSAGEEAFQNAKKRFWAKINNLPCDIYLPDPDIYVDEVDWNSYVDPELMKEIDHEYLAPPEEGERNVGKNKRTKNSMDVPSDGNIGNPCKSENPWECNNMQSSGTFEVKAQGWDQWDNHVDDSRNLNNADNLWEYRNSHGHGGLTDNAWGGRYKSSGWNQLSNNVNSSREWDSGNTPFEHGIQGDGSVEYNGWRKSGDSSRGWKLQEANNPGNRWGTGFIQSKGASGGRGWRNCGDAWVGGQPENYDNTPRNLEGRRNFGGWGARNESHRKKEGSHQYPSGFTNSRFQPDCHQTGRVWRRGENKKRVSFAPD</sequence>
<dbReference type="Proteomes" id="UP001163823">
    <property type="component" value="Chromosome 12"/>
</dbReference>
<feature type="region of interest" description="Disordered" evidence="1">
    <location>
        <begin position="312"/>
        <end position="382"/>
    </location>
</feature>
<gene>
    <name evidence="2" type="ORF">O6P43_029633</name>
</gene>
<evidence type="ECO:0000256" key="1">
    <source>
        <dbReference type="SAM" id="MobiDB-lite"/>
    </source>
</evidence>
<keyword evidence="3" id="KW-1185">Reference proteome</keyword>
<evidence type="ECO:0000313" key="3">
    <source>
        <dbReference type="Proteomes" id="UP001163823"/>
    </source>
</evidence>
<feature type="region of interest" description="Disordered" evidence="1">
    <location>
        <begin position="125"/>
        <end position="158"/>
    </location>
</feature>
<feature type="compositionally biased region" description="Basic residues" evidence="1">
    <location>
        <begin position="1"/>
        <end position="15"/>
    </location>
</feature>
<reference evidence="2" key="1">
    <citation type="journal article" date="2023" name="Science">
        <title>Elucidation of the pathway for biosynthesis of saponin adjuvants from the soapbark tree.</title>
        <authorList>
            <person name="Reed J."/>
            <person name="Orme A."/>
            <person name="El-Demerdash A."/>
            <person name="Owen C."/>
            <person name="Martin L.B.B."/>
            <person name="Misra R.C."/>
            <person name="Kikuchi S."/>
            <person name="Rejzek M."/>
            <person name="Martin A.C."/>
            <person name="Harkess A."/>
            <person name="Leebens-Mack J."/>
            <person name="Louveau T."/>
            <person name="Stephenson M.J."/>
            <person name="Osbourn A."/>
        </authorList>
    </citation>
    <scope>NUCLEOTIDE SEQUENCE</scope>
    <source>
        <strain evidence="2">S10</strain>
    </source>
</reference>